<evidence type="ECO:0000256" key="1">
    <source>
        <dbReference type="ARBA" id="ARBA00010641"/>
    </source>
</evidence>
<dbReference type="NCBIfam" id="NF006089">
    <property type="entry name" value="PRK08241.1"/>
    <property type="match status" value="1"/>
</dbReference>
<evidence type="ECO:0000256" key="5">
    <source>
        <dbReference type="ARBA" id="ARBA00023163"/>
    </source>
</evidence>
<dbReference type="Proteomes" id="UP000035721">
    <property type="component" value="Unassembled WGS sequence"/>
</dbReference>
<dbReference type="GO" id="GO:0016987">
    <property type="term" value="F:sigma factor activity"/>
    <property type="evidence" value="ECO:0007669"/>
    <property type="project" value="UniProtKB-KW"/>
</dbReference>
<dbReference type="CDD" id="cd06171">
    <property type="entry name" value="Sigma70_r4"/>
    <property type="match status" value="1"/>
</dbReference>
<dbReference type="GO" id="GO:0003677">
    <property type="term" value="F:DNA binding"/>
    <property type="evidence" value="ECO:0007669"/>
    <property type="project" value="InterPro"/>
</dbReference>
<dbReference type="SUPFAM" id="SSF54427">
    <property type="entry name" value="NTF2-like"/>
    <property type="match status" value="1"/>
</dbReference>
<evidence type="ECO:0000256" key="3">
    <source>
        <dbReference type="ARBA" id="ARBA00023015"/>
    </source>
</evidence>
<evidence type="ECO:0000259" key="6">
    <source>
        <dbReference type="Pfam" id="PF04542"/>
    </source>
</evidence>
<dbReference type="Pfam" id="PF04542">
    <property type="entry name" value="Sigma70_r2"/>
    <property type="match status" value="1"/>
</dbReference>
<dbReference type="SUPFAM" id="SSF88946">
    <property type="entry name" value="Sigma2 domain of RNA polymerase sigma factors"/>
    <property type="match status" value="1"/>
</dbReference>
<evidence type="ECO:0000313" key="8">
    <source>
        <dbReference type="EMBL" id="CCH75955.1"/>
    </source>
</evidence>
<keyword evidence="4" id="KW-0731">Sigma factor</keyword>
<sequence length="324" mass="35782">MSSTVEVDRDDPLAFEQLVAPHRRELLVHAYRMLGSTQDAEDAVQEALTAAWRGLGGLRSRAALRSWLYRVTSNAALRTAERRGPRMLSWERGAAADPRAELAPPLEDAGWIEPLREPAGDPEAAVLHREDIELAWIAALQHLPATQRAVLVLRDVLGFSAAETADILETTPASVNSALQRARGTLAAREPGRGRVDARGLDRGVVDAFVEAFGRGDVERVVELLAAEARFTMPPLTAWFDGRDDVAIFLTERVLATPWRVRRVGDVNGWPAVLGDQLWEGEWRPGALMILHGTADQIDWLATFVDPRLVSNWPEESKESATDR</sequence>
<evidence type="ECO:0000259" key="7">
    <source>
        <dbReference type="Pfam" id="PF08281"/>
    </source>
</evidence>
<keyword evidence="9" id="KW-1185">Reference proteome</keyword>
<dbReference type="Gene3D" id="1.10.10.10">
    <property type="entry name" value="Winged helix-like DNA-binding domain superfamily/Winged helix DNA-binding domain"/>
    <property type="match status" value="1"/>
</dbReference>
<dbReference type="InterPro" id="IPR036388">
    <property type="entry name" value="WH-like_DNA-bd_sf"/>
</dbReference>
<dbReference type="InterPro" id="IPR007627">
    <property type="entry name" value="RNA_pol_sigma70_r2"/>
</dbReference>
<gene>
    <name evidence="8" type="ORF">BN12_10102</name>
</gene>
<comment type="caution">
    <text evidence="8">The sequence shown here is derived from an EMBL/GenBank/DDBJ whole genome shotgun (WGS) entry which is preliminary data.</text>
</comment>
<dbReference type="STRING" id="1194083.BN12_10102"/>
<dbReference type="Gene3D" id="1.10.1740.10">
    <property type="match status" value="1"/>
</dbReference>
<dbReference type="NCBIfam" id="TIGR02937">
    <property type="entry name" value="sigma70-ECF"/>
    <property type="match status" value="1"/>
</dbReference>
<feature type="domain" description="RNA polymerase sigma-70 region 2" evidence="6">
    <location>
        <begin position="18"/>
        <end position="83"/>
    </location>
</feature>
<name>A0A077LVE7_9MICO</name>
<dbReference type="Gene3D" id="3.10.450.50">
    <property type="match status" value="1"/>
</dbReference>
<dbReference type="PANTHER" id="PTHR30173">
    <property type="entry name" value="SIGMA 19 FACTOR"/>
    <property type="match status" value="1"/>
</dbReference>
<dbReference type="InterPro" id="IPR052704">
    <property type="entry name" value="ECF_Sigma-70_Domain"/>
</dbReference>
<feature type="domain" description="RNA polymerase sigma factor 70 region 4 type 2" evidence="7">
    <location>
        <begin position="136"/>
        <end position="185"/>
    </location>
</feature>
<dbReference type="RefSeq" id="WP_048549568.1">
    <property type="nucleotide sequence ID" value="NZ_HF570958.1"/>
</dbReference>
<dbReference type="InterPro" id="IPR013324">
    <property type="entry name" value="RNA_pol_sigma_r3/r4-like"/>
</dbReference>
<reference evidence="8 9" key="1">
    <citation type="journal article" date="2013" name="ISME J.">
        <title>A metabolic model for members of the genus Tetrasphaera involved in enhanced biological phosphorus removal.</title>
        <authorList>
            <person name="Kristiansen R."/>
            <person name="Nguyen H.T.T."/>
            <person name="Saunders A.M."/>
            <person name="Nielsen J.L."/>
            <person name="Wimmer R."/>
            <person name="Le V.Q."/>
            <person name="McIlroy S.J."/>
            <person name="Petrovski S."/>
            <person name="Seviour R.J."/>
            <person name="Calteau A."/>
            <person name="Nielsen K.L."/>
            <person name="Nielsen P.H."/>
        </authorList>
    </citation>
    <scope>NUCLEOTIDE SEQUENCE [LARGE SCALE GENOMIC DNA]</scope>
    <source>
        <strain evidence="8 9">T1-X7</strain>
    </source>
</reference>
<organism evidence="8 9">
    <name type="scientific">Nostocoides japonicum T1-X7</name>
    <dbReference type="NCBI Taxonomy" id="1194083"/>
    <lineage>
        <taxon>Bacteria</taxon>
        <taxon>Bacillati</taxon>
        <taxon>Actinomycetota</taxon>
        <taxon>Actinomycetes</taxon>
        <taxon>Micrococcales</taxon>
        <taxon>Intrasporangiaceae</taxon>
        <taxon>Nostocoides</taxon>
    </lineage>
</organism>
<dbReference type="GO" id="GO:0006352">
    <property type="term" value="P:DNA-templated transcription initiation"/>
    <property type="evidence" value="ECO:0007669"/>
    <property type="project" value="InterPro"/>
</dbReference>
<evidence type="ECO:0000256" key="2">
    <source>
        <dbReference type="ARBA" id="ARBA00011344"/>
    </source>
</evidence>
<keyword evidence="3" id="KW-0805">Transcription regulation</keyword>
<dbReference type="InterPro" id="IPR032710">
    <property type="entry name" value="NTF2-like_dom_sf"/>
</dbReference>
<dbReference type="AlphaFoldDB" id="A0A077LVE7"/>
<comment type="similarity">
    <text evidence="1">Belongs to the sigma-70 factor family. ECF subfamily.</text>
</comment>
<evidence type="ECO:0000313" key="9">
    <source>
        <dbReference type="Proteomes" id="UP000035721"/>
    </source>
</evidence>
<comment type="subunit">
    <text evidence="2">Interacts transiently with the RNA polymerase catalytic core formed by RpoA, RpoB, RpoC and RpoZ (2 alpha, 1 beta, 1 beta' and 1 omega subunit) to form the RNA polymerase holoenzyme that can initiate transcription.</text>
</comment>
<protein>
    <submittedName>
        <fullName evidence="8">RNA polymerase, sigma-24 subunit, ECF subfamily</fullName>
    </submittedName>
</protein>
<dbReference type="OrthoDB" id="7376212at2"/>
<dbReference type="InterPro" id="IPR013249">
    <property type="entry name" value="RNA_pol_sigma70_r4_t2"/>
</dbReference>
<proteinExistence type="inferred from homology"/>
<dbReference type="Pfam" id="PF08281">
    <property type="entry name" value="Sigma70_r4_2"/>
    <property type="match status" value="1"/>
</dbReference>
<accession>A0A077LVE7</accession>
<keyword evidence="5" id="KW-0804">Transcription</keyword>
<evidence type="ECO:0000256" key="4">
    <source>
        <dbReference type="ARBA" id="ARBA00023082"/>
    </source>
</evidence>
<dbReference type="SUPFAM" id="SSF88659">
    <property type="entry name" value="Sigma3 and sigma4 domains of RNA polymerase sigma factors"/>
    <property type="match status" value="1"/>
</dbReference>
<dbReference type="InterPro" id="IPR013325">
    <property type="entry name" value="RNA_pol_sigma_r2"/>
</dbReference>
<dbReference type="PANTHER" id="PTHR30173:SF36">
    <property type="entry name" value="ECF RNA POLYMERASE SIGMA FACTOR SIGJ"/>
    <property type="match status" value="1"/>
</dbReference>
<dbReference type="InterPro" id="IPR014284">
    <property type="entry name" value="RNA_pol_sigma-70_dom"/>
</dbReference>
<dbReference type="EMBL" id="CAJB01000001">
    <property type="protein sequence ID" value="CCH75955.1"/>
    <property type="molecule type" value="Genomic_DNA"/>
</dbReference>